<dbReference type="EMBL" id="RDSM01000001">
    <property type="protein sequence ID" value="RXH58891.1"/>
    <property type="molecule type" value="Genomic_DNA"/>
</dbReference>
<dbReference type="NCBIfam" id="TIGR03435">
    <property type="entry name" value="Soli_TIGR03435"/>
    <property type="match status" value="1"/>
</dbReference>
<protein>
    <submittedName>
        <fullName evidence="1">CHP03435 domain-containing protein</fullName>
    </submittedName>
</protein>
<dbReference type="Pfam" id="PF12543">
    <property type="entry name" value="DUF3738"/>
    <property type="match status" value="1"/>
</dbReference>
<dbReference type="OrthoDB" id="106463at2"/>
<dbReference type="InterPro" id="IPR017801">
    <property type="entry name" value="DUF3738"/>
</dbReference>
<reference evidence="1 2" key="1">
    <citation type="submission" date="2018-11" db="EMBL/GenBank/DDBJ databases">
        <authorList>
            <person name="Mardanov A.V."/>
            <person name="Ravin N.V."/>
            <person name="Dedysh S.N."/>
        </authorList>
    </citation>
    <scope>NUCLEOTIDE SEQUENCE [LARGE SCALE GENOMIC DNA]</scope>
    <source>
        <strain evidence="1 2">AF10</strain>
    </source>
</reference>
<gene>
    <name evidence="1" type="ORF">GRAN_2201</name>
</gene>
<proteinExistence type="predicted"/>
<accession>A0A4Q0TB60</accession>
<name>A0A4Q0TB60_9BACT</name>
<evidence type="ECO:0000313" key="2">
    <source>
        <dbReference type="Proteomes" id="UP000289437"/>
    </source>
</evidence>
<dbReference type="RefSeq" id="WP_128912805.1">
    <property type="nucleotide sequence ID" value="NZ_RDSM01000001.1"/>
</dbReference>
<dbReference type="Proteomes" id="UP000289437">
    <property type="component" value="Unassembled WGS sequence"/>
</dbReference>
<comment type="caution">
    <text evidence="1">The sequence shown here is derived from an EMBL/GenBank/DDBJ whole genome shotgun (WGS) entry which is preliminary data.</text>
</comment>
<evidence type="ECO:0000313" key="1">
    <source>
        <dbReference type="EMBL" id="RXH58891.1"/>
    </source>
</evidence>
<reference evidence="2" key="2">
    <citation type="submission" date="2019-02" db="EMBL/GenBank/DDBJ databases">
        <title>Granulicella sibirica sp. nov., a psychrotolerant acidobacterium isolated from an organic soil layer in forested tundra, West Siberia.</title>
        <authorList>
            <person name="Oshkin I.Y."/>
            <person name="Kulichevskaya I.S."/>
            <person name="Rijpstra W.I.C."/>
            <person name="Sinninghe Damste J.S."/>
            <person name="Rakitin A.L."/>
            <person name="Ravin N.V."/>
            <person name="Dedysh S.N."/>
        </authorList>
    </citation>
    <scope>NUCLEOTIDE SEQUENCE [LARGE SCALE GENOMIC DNA]</scope>
    <source>
        <strain evidence="2">AF10</strain>
    </source>
</reference>
<keyword evidence="2" id="KW-1185">Reference proteome</keyword>
<dbReference type="AlphaFoldDB" id="A0A4Q0TB60"/>
<organism evidence="1 2">
    <name type="scientific">Granulicella sibirica</name>
    <dbReference type="NCBI Taxonomy" id="2479048"/>
    <lineage>
        <taxon>Bacteria</taxon>
        <taxon>Pseudomonadati</taxon>
        <taxon>Acidobacteriota</taxon>
        <taxon>Terriglobia</taxon>
        <taxon>Terriglobales</taxon>
        <taxon>Acidobacteriaceae</taxon>
        <taxon>Granulicella</taxon>
    </lineage>
</organism>
<sequence length="398" mass="43222">MTSNSKHPGKIFLNLSTAAVLALPLTFGLIQAPRLYAQTAPANPKDIADTWQGTLHGERDLRLVVKITKDDKGGYKAAFSSIDQGPGSMPVTKITLDGSDVKMTLEQIDGVYTGKLSPDGKTMDGTWTQGGPKPLILTRATPETAWAIPVPPPRLPPMPADAHPVFEVATIKPSKPDAPGKMFRVQGRKFNTLNTTLSEIISFAYGVHAKQVVGAPAWVETDKFDLEAVPDLEGTPSDRQLKEMTQKLLTDRFKLTFHKDKKELSVYVLAVAKTGPKLEQNTENPDGLPGLWFRGLGVLNVTNATMKDFAGLMQSAVLDRPVVDQTGLTGRWNFRLRWTPDDSQFGGMGAKIPPPTDAANAPPALYTAIQEQIGLKLDPTKAPTDVMVVDHVEKPTDN</sequence>